<evidence type="ECO:0000313" key="3">
    <source>
        <dbReference type="EMBL" id="EGU54474.1"/>
    </source>
</evidence>
<name>F9T6R9_9VIBR</name>
<evidence type="ECO:0000313" key="4">
    <source>
        <dbReference type="Proteomes" id="UP000003836"/>
    </source>
</evidence>
<dbReference type="KEGG" id="vtu:IX91_25845"/>
<dbReference type="EMBL" id="CP009359">
    <property type="protein sequence ID" value="AIW17483.1"/>
    <property type="molecule type" value="Genomic_DNA"/>
</dbReference>
<sequence>MRDMDEIIDARLKLMLTDTTELLGALQALPKEFDGKTQEVIALVEAMKKAVATVPNELDVSFNSKINRVLDLANEIDRHTVTLEKMLERKIPTLLDEHAKAIKKNVTPPYLLVFFVGVIGSVVGSAFTLLSLSLM</sequence>
<evidence type="ECO:0000313" key="5">
    <source>
        <dbReference type="Proteomes" id="UP000030071"/>
    </source>
</evidence>
<protein>
    <submittedName>
        <fullName evidence="2">Uncharacterized protein</fullName>
    </submittedName>
</protein>
<keyword evidence="4" id="KW-1185">Reference proteome</keyword>
<keyword evidence="2" id="KW-0614">Plasmid</keyword>
<gene>
    <name evidence="2" type="ORF">IX91_25845</name>
    <name evidence="3" type="ORF">VITU9109_02832</name>
</gene>
<accession>F9T6R9</accession>
<proteinExistence type="predicted"/>
<dbReference type="EMBL" id="AFWI01000154">
    <property type="protein sequence ID" value="EGU54474.1"/>
    <property type="molecule type" value="Genomic_DNA"/>
</dbReference>
<dbReference type="HOGENOM" id="CLU_1786103_0_0_6"/>
<dbReference type="GeneID" id="23448149"/>
<evidence type="ECO:0000313" key="2">
    <source>
        <dbReference type="EMBL" id="AIW17483.1"/>
    </source>
</evidence>
<organism evidence="2 5">
    <name type="scientific">Vibrio tubiashii ATCC 19109</name>
    <dbReference type="NCBI Taxonomy" id="1051646"/>
    <lineage>
        <taxon>Bacteria</taxon>
        <taxon>Pseudomonadati</taxon>
        <taxon>Pseudomonadota</taxon>
        <taxon>Gammaproteobacteria</taxon>
        <taxon>Vibrionales</taxon>
        <taxon>Vibrionaceae</taxon>
        <taxon>Vibrio</taxon>
        <taxon>Vibrio oreintalis group</taxon>
    </lineage>
</organism>
<evidence type="ECO:0000256" key="1">
    <source>
        <dbReference type="SAM" id="Phobius"/>
    </source>
</evidence>
<reference evidence="3" key="1">
    <citation type="submission" date="2011-08" db="EMBL/GenBank/DDBJ databases">
        <authorList>
            <person name="Hoffman M."/>
            <person name="Strain E.A."/>
            <person name="Brown E."/>
            <person name="Allard M.W."/>
        </authorList>
    </citation>
    <scope>NUCLEOTIDE SEQUENCE</scope>
    <source>
        <strain evidence="3">ATCC 19109</strain>
    </source>
</reference>
<keyword evidence="1" id="KW-1133">Transmembrane helix</keyword>
<feature type="transmembrane region" description="Helical" evidence="1">
    <location>
        <begin position="110"/>
        <end position="132"/>
    </location>
</feature>
<keyword evidence="1" id="KW-0472">Membrane</keyword>
<dbReference type="Proteomes" id="UP000003836">
    <property type="component" value="Unassembled WGS sequence"/>
</dbReference>
<reference evidence="3 4" key="2">
    <citation type="journal article" date="2012" name="Int. J. Syst. Evol. Microbiol.">
        <title>Vibrio caribbeanicus sp. nov., isolated from the marine sponge Scleritoderma cyanea.</title>
        <authorList>
            <person name="Hoffmann M."/>
            <person name="Monday S.R."/>
            <person name="Allard M.W."/>
            <person name="Strain E.A."/>
            <person name="Whittaker P."/>
            <person name="Naum M."/>
            <person name="McCarthy P.J."/>
            <person name="Lopez J.V."/>
            <person name="Fischer M."/>
            <person name="Brown E.W."/>
        </authorList>
    </citation>
    <scope>NUCLEOTIDE SEQUENCE [LARGE SCALE GENOMIC DNA]</scope>
    <source>
        <strain evidence="3 4">ATCC 19109</strain>
    </source>
</reference>
<dbReference type="RefSeq" id="WP_004745289.1">
    <property type="nucleotide sequence ID" value="NZ_AFWI01000154.1"/>
</dbReference>
<keyword evidence="1" id="KW-0812">Transmembrane</keyword>
<geneLocation type="plasmid" evidence="2 5">
    <name>p48</name>
</geneLocation>
<reference evidence="2 5" key="3">
    <citation type="submission" date="2014-08" db="EMBL/GenBank/DDBJ databases">
        <title>First Complete Genome Sequence of the Shellfish Pathogen Vibrio tubiashii.</title>
        <authorList>
            <person name="Richards G.P."/>
            <person name="Needleman D.S."/>
            <person name="Watson M.A."/>
            <person name="Bono J.L."/>
        </authorList>
    </citation>
    <scope>NUCLEOTIDE SEQUENCE [LARGE SCALE GENOMIC DNA]</scope>
    <source>
        <strain evidence="2 5">ATCC 19109</strain>
        <plasmid evidence="2">p48</plasmid>
        <plasmid evidence="5">Plasmid p48</plasmid>
    </source>
</reference>
<dbReference type="AlphaFoldDB" id="F9T6R9"/>
<dbReference type="Proteomes" id="UP000030071">
    <property type="component" value="Plasmid p48"/>
</dbReference>
<dbReference type="PATRIC" id="fig|1051646.9.peg.5039"/>
<dbReference type="eggNOG" id="ENOG5031Q1S">
    <property type="taxonomic scope" value="Bacteria"/>
</dbReference>